<feature type="region of interest" description="Disordered" evidence="4">
    <location>
        <begin position="483"/>
        <end position="505"/>
    </location>
</feature>
<gene>
    <name evidence="6" type="ORF">Fmac_026780</name>
</gene>
<dbReference type="InterPro" id="IPR009057">
    <property type="entry name" value="Homeodomain-like_sf"/>
</dbReference>
<protein>
    <recommendedName>
        <fullName evidence="5">Homeobox domain-containing protein</fullName>
    </recommendedName>
</protein>
<name>A0ABD1LG18_9FABA</name>
<evidence type="ECO:0000256" key="4">
    <source>
        <dbReference type="SAM" id="MobiDB-lite"/>
    </source>
</evidence>
<keyword evidence="2 3" id="KW-0371">Homeobox</keyword>
<dbReference type="Gene3D" id="1.10.10.60">
    <property type="entry name" value="Homeodomain-like"/>
    <property type="match status" value="1"/>
</dbReference>
<dbReference type="GO" id="GO:0003677">
    <property type="term" value="F:DNA binding"/>
    <property type="evidence" value="ECO:0007669"/>
    <property type="project" value="UniProtKB-UniRule"/>
</dbReference>
<evidence type="ECO:0000256" key="3">
    <source>
        <dbReference type="RuleBase" id="RU000682"/>
    </source>
</evidence>
<dbReference type="CDD" id="cd00086">
    <property type="entry name" value="homeodomain"/>
    <property type="match status" value="1"/>
</dbReference>
<keyword evidence="2 3" id="KW-0238">DNA-binding</keyword>
<evidence type="ECO:0000256" key="1">
    <source>
        <dbReference type="ARBA" id="ARBA00004123"/>
    </source>
</evidence>
<feature type="compositionally biased region" description="Polar residues" evidence="4">
    <location>
        <begin position="420"/>
        <end position="430"/>
    </location>
</feature>
<evidence type="ECO:0000259" key="5">
    <source>
        <dbReference type="PROSITE" id="PS50071"/>
    </source>
</evidence>
<keyword evidence="7" id="KW-1185">Reference proteome</keyword>
<dbReference type="Proteomes" id="UP001603857">
    <property type="component" value="Unassembled WGS sequence"/>
</dbReference>
<dbReference type="PANTHER" id="PTHR47713:SF2">
    <property type="entry name" value="HOMEODOMAIN-LIKE SUPERFAMILY PROTEIN"/>
    <property type="match status" value="1"/>
</dbReference>
<dbReference type="GO" id="GO:0005634">
    <property type="term" value="C:nucleus"/>
    <property type="evidence" value="ECO:0007669"/>
    <property type="project" value="UniProtKB-SubCell"/>
</dbReference>
<evidence type="ECO:0000313" key="6">
    <source>
        <dbReference type="EMBL" id="KAL2322401.1"/>
    </source>
</evidence>
<dbReference type="PANTHER" id="PTHR47713">
    <property type="entry name" value="HOMEODOMAIN-LIKE SUPERFAMILY PROTEIN"/>
    <property type="match status" value="1"/>
</dbReference>
<feature type="domain" description="Homeobox" evidence="5">
    <location>
        <begin position="33"/>
        <end position="93"/>
    </location>
</feature>
<dbReference type="AlphaFoldDB" id="A0ABD1LG18"/>
<evidence type="ECO:0000313" key="7">
    <source>
        <dbReference type="Proteomes" id="UP001603857"/>
    </source>
</evidence>
<sequence length="671" mass="75045">MTSPSSSNYFFALATVVKREGTDLQSEENTLYMEKNKKRRLKTPSQLLALENFYTDHKYPTEEMKSELADELELTEKQISGWFCHRRLKDKRLPNDEVCANGRQDRSSGIIQDCGSGLLQDSCGSTKHGESRHLDPKEVESHGLYNREFSAADVTYWHRNHHYTENDSATDNTSSESSSSLQDKLLPKGQDPYDMEPSRHLTPKGTLPPLNSKGANNMGCKPSGYLKVKGEIENSAITAVKKQLGKNYREDGPLLSVEFDTIPPRAFECQVEDLANEAYYVANAALSNSPEAPAVKKQSSISSRYDSYFTKLSSQDSQIEGGDFGSLHDSDFQDKKPRQHIHQRSAFHSYACPLPCKNSSLDLYVDSIEEASAYNSTRNHQMATKHGFEGMRYDSASNPGDQYEENNLMVKQTDLQLHNYDSSNPKNVQGSEYEEKSDGHRKFKKRCHDSDGVRMLSNEMMVAKQAKVDPFQQFDVKQAHLTELEPRKSQRSAADMPYSFSEDETAETNSSVDSVFTVALTHNLCSILKSLLVHPGFTCQTQQYVASGLLVCSSLNLPVGGNISVESSSSFCMSSFNAVDMILNAFDPALMDACRNCDIACMLSAFDSFNDYLRSLPRNVSAFLYLAGSEVLSFLKSKELFRPNNSDSSKDHTSSIDFASLTLLRLKIGFV</sequence>
<dbReference type="InterPro" id="IPR001356">
    <property type="entry name" value="HD"/>
</dbReference>
<dbReference type="SMART" id="SM00389">
    <property type="entry name" value="HOX"/>
    <property type="match status" value="1"/>
</dbReference>
<feature type="region of interest" description="Disordered" evidence="4">
    <location>
        <begin position="164"/>
        <end position="218"/>
    </location>
</feature>
<comment type="subcellular location">
    <subcellularLocation>
        <location evidence="1 2 3">Nucleus</location>
    </subcellularLocation>
</comment>
<dbReference type="SUPFAM" id="SSF46689">
    <property type="entry name" value="Homeodomain-like"/>
    <property type="match status" value="1"/>
</dbReference>
<accession>A0ABD1LG18</accession>
<feature type="region of interest" description="Disordered" evidence="4">
    <location>
        <begin position="320"/>
        <end position="340"/>
    </location>
</feature>
<feature type="region of interest" description="Disordered" evidence="4">
    <location>
        <begin position="420"/>
        <end position="445"/>
    </location>
</feature>
<keyword evidence="2 3" id="KW-0539">Nucleus</keyword>
<evidence type="ECO:0000256" key="2">
    <source>
        <dbReference type="PROSITE-ProRule" id="PRU00108"/>
    </source>
</evidence>
<comment type="caution">
    <text evidence="6">The sequence shown here is derived from an EMBL/GenBank/DDBJ whole genome shotgun (WGS) entry which is preliminary data.</text>
</comment>
<dbReference type="PROSITE" id="PS50071">
    <property type="entry name" value="HOMEOBOX_2"/>
    <property type="match status" value="1"/>
</dbReference>
<proteinExistence type="predicted"/>
<dbReference type="EMBL" id="JBGMDY010000009">
    <property type="protein sequence ID" value="KAL2322401.1"/>
    <property type="molecule type" value="Genomic_DNA"/>
</dbReference>
<dbReference type="Pfam" id="PF00046">
    <property type="entry name" value="Homeodomain"/>
    <property type="match status" value="1"/>
</dbReference>
<feature type="DNA-binding region" description="Homeobox" evidence="2">
    <location>
        <begin position="35"/>
        <end position="94"/>
    </location>
</feature>
<reference evidence="6 7" key="1">
    <citation type="submission" date="2024-08" db="EMBL/GenBank/DDBJ databases">
        <title>Insights into the chromosomal genome structure of Flemingia macrophylla.</title>
        <authorList>
            <person name="Ding Y."/>
            <person name="Zhao Y."/>
            <person name="Bi W."/>
            <person name="Wu M."/>
            <person name="Zhao G."/>
            <person name="Gong Y."/>
            <person name="Li W."/>
            <person name="Zhang P."/>
        </authorList>
    </citation>
    <scope>NUCLEOTIDE SEQUENCE [LARGE SCALE GENOMIC DNA]</scope>
    <source>
        <strain evidence="6">DYQJB</strain>
        <tissue evidence="6">Leaf</tissue>
    </source>
</reference>
<feature type="compositionally biased region" description="Basic and acidic residues" evidence="4">
    <location>
        <begin position="326"/>
        <end position="336"/>
    </location>
</feature>
<organism evidence="6 7">
    <name type="scientific">Flemingia macrophylla</name>
    <dbReference type="NCBI Taxonomy" id="520843"/>
    <lineage>
        <taxon>Eukaryota</taxon>
        <taxon>Viridiplantae</taxon>
        <taxon>Streptophyta</taxon>
        <taxon>Embryophyta</taxon>
        <taxon>Tracheophyta</taxon>
        <taxon>Spermatophyta</taxon>
        <taxon>Magnoliopsida</taxon>
        <taxon>eudicotyledons</taxon>
        <taxon>Gunneridae</taxon>
        <taxon>Pentapetalae</taxon>
        <taxon>rosids</taxon>
        <taxon>fabids</taxon>
        <taxon>Fabales</taxon>
        <taxon>Fabaceae</taxon>
        <taxon>Papilionoideae</taxon>
        <taxon>50 kb inversion clade</taxon>
        <taxon>NPAAA clade</taxon>
        <taxon>indigoferoid/millettioid clade</taxon>
        <taxon>Phaseoleae</taxon>
        <taxon>Flemingia</taxon>
    </lineage>
</organism>